<dbReference type="OMA" id="AHSQFIC"/>
<gene>
    <name evidence="6" type="ORF">NBR_LOCUS12039</name>
</gene>
<reference evidence="6 7" key="2">
    <citation type="submission" date="2018-11" db="EMBL/GenBank/DDBJ databases">
        <authorList>
            <consortium name="Pathogen Informatics"/>
        </authorList>
    </citation>
    <scope>NUCLEOTIDE SEQUENCE [LARGE SCALE GENOMIC DNA]</scope>
</reference>
<dbReference type="InterPro" id="IPR009003">
    <property type="entry name" value="Peptidase_S1_PA"/>
</dbReference>
<evidence type="ECO:0000256" key="1">
    <source>
        <dbReference type="ARBA" id="ARBA00023157"/>
    </source>
</evidence>
<dbReference type="GO" id="GO:0006508">
    <property type="term" value="P:proteolysis"/>
    <property type="evidence" value="ECO:0007669"/>
    <property type="project" value="InterPro"/>
</dbReference>
<dbReference type="PANTHER" id="PTHR24256">
    <property type="entry name" value="TRYPTASE-RELATED"/>
    <property type="match status" value="1"/>
</dbReference>
<dbReference type="PROSITE" id="PS00134">
    <property type="entry name" value="TRYPSIN_HIS"/>
    <property type="match status" value="1"/>
</dbReference>
<dbReference type="SMART" id="SM00020">
    <property type="entry name" value="Tryp_SPc"/>
    <property type="match status" value="1"/>
</dbReference>
<dbReference type="Pfam" id="PF00089">
    <property type="entry name" value="Trypsin"/>
    <property type="match status" value="1"/>
</dbReference>
<keyword evidence="4" id="KW-0732">Signal</keyword>
<dbReference type="InterPro" id="IPR043504">
    <property type="entry name" value="Peptidase_S1_PA_chymotrypsin"/>
</dbReference>
<keyword evidence="7" id="KW-1185">Reference proteome</keyword>
<dbReference type="EMBL" id="UYSL01020660">
    <property type="protein sequence ID" value="VDL75628.1"/>
    <property type="molecule type" value="Genomic_DNA"/>
</dbReference>
<keyword evidence="1" id="KW-1015">Disulfide bond</keyword>
<evidence type="ECO:0000313" key="8">
    <source>
        <dbReference type="WBParaSite" id="NBR_0001203801-mRNA-1"/>
    </source>
</evidence>
<dbReference type="PRINTS" id="PR00722">
    <property type="entry name" value="CHYMOTRYPSIN"/>
</dbReference>
<dbReference type="STRING" id="27835.A0A158R0L3"/>
<dbReference type="InterPro" id="IPR018114">
    <property type="entry name" value="TRYPSIN_HIS"/>
</dbReference>
<proteinExistence type="inferred from homology"/>
<evidence type="ECO:0000313" key="7">
    <source>
        <dbReference type="Proteomes" id="UP000271162"/>
    </source>
</evidence>
<comment type="similarity">
    <text evidence="2">Belongs to the peptidase S1 family. CLIP subfamily.</text>
</comment>
<dbReference type="WBParaSite" id="NBR_0001203801-mRNA-1">
    <property type="protein sequence ID" value="NBR_0001203801-mRNA-1"/>
    <property type="gene ID" value="NBR_0001203801"/>
</dbReference>
<sequence length="356" mass="39568">MAHELLLSLALICSASLIAQGLERLSKITSAENSELNKQCTPQAPVPNRRNGQRKEERVPIFDVTPGKYRRRRIKRMMNGEKVTEAKYNVMINLMNGKSRCTGVLISSKHVLTAAHCFVTSRQCLKGAEKLTEPLYKKTEYPVEVHYGGTCAAVLKGGGCPASEKTKTAAVAHVGVSRRYFASKCLSGDIAIVELAEPLTGLYETACLPSNTTRLQSQTTMSGYGYDPMNGWTKEKFLEKVTLMKERYCDPSITRGKDTFCLRQQAGSPCRGDSGAGVMQRANDAKDYVMGVLSKGLNCNDLHTALVRRYNDNREFRGMVITNTRDHLDWICLHTGVCEEHVDPKTMSKVRIAMIF</sequence>
<accession>A0A158R0L3</accession>
<dbReference type="Gene3D" id="2.40.10.10">
    <property type="entry name" value="Trypsin-like serine proteases"/>
    <property type="match status" value="1"/>
</dbReference>
<evidence type="ECO:0000313" key="6">
    <source>
        <dbReference type="EMBL" id="VDL75628.1"/>
    </source>
</evidence>
<dbReference type="InterPro" id="IPR001314">
    <property type="entry name" value="Peptidase_S1A"/>
</dbReference>
<evidence type="ECO:0000256" key="4">
    <source>
        <dbReference type="SAM" id="SignalP"/>
    </source>
</evidence>
<evidence type="ECO:0000256" key="3">
    <source>
        <dbReference type="SAM" id="MobiDB-lite"/>
    </source>
</evidence>
<dbReference type="InterPro" id="IPR001254">
    <property type="entry name" value="Trypsin_dom"/>
</dbReference>
<dbReference type="GO" id="GO:0004252">
    <property type="term" value="F:serine-type endopeptidase activity"/>
    <property type="evidence" value="ECO:0007669"/>
    <property type="project" value="InterPro"/>
</dbReference>
<evidence type="ECO:0000256" key="2">
    <source>
        <dbReference type="ARBA" id="ARBA00024195"/>
    </source>
</evidence>
<dbReference type="InterPro" id="IPR051487">
    <property type="entry name" value="Ser/Thr_Proteases_Immune/Dev"/>
</dbReference>
<feature type="domain" description="Peptidase S1" evidence="5">
    <location>
        <begin position="77"/>
        <end position="336"/>
    </location>
</feature>
<feature type="region of interest" description="Disordered" evidence="3">
    <location>
        <begin position="33"/>
        <end position="57"/>
    </location>
</feature>
<dbReference type="AlphaFoldDB" id="A0A158R0L3"/>
<dbReference type="SUPFAM" id="SSF50494">
    <property type="entry name" value="Trypsin-like serine proteases"/>
    <property type="match status" value="1"/>
</dbReference>
<feature type="chain" id="PRO_5043135773" evidence="4">
    <location>
        <begin position="22"/>
        <end position="356"/>
    </location>
</feature>
<name>A0A158R0L3_NIPBR</name>
<feature type="signal peptide" evidence="4">
    <location>
        <begin position="1"/>
        <end position="21"/>
    </location>
</feature>
<dbReference type="PROSITE" id="PS50240">
    <property type="entry name" value="TRYPSIN_DOM"/>
    <property type="match status" value="1"/>
</dbReference>
<reference evidence="8" key="1">
    <citation type="submission" date="2016-04" db="UniProtKB">
        <authorList>
            <consortium name="WormBaseParasite"/>
        </authorList>
    </citation>
    <scope>IDENTIFICATION</scope>
</reference>
<dbReference type="Proteomes" id="UP000271162">
    <property type="component" value="Unassembled WGS sequence"/>
</dbReference>
<feature type="compositionally biased region" description="Polar residues" evidence="3">
    <location>
        <begin position="33"/>
        <end position="42"/>
    </location>
</feature>
<protein>
    <submittedName>
        <fullName evidence="8">Peptidase S1 domain-containing protein</fullName>
    </submittedName>
</protein>
<organism evidence="8">
    <name type="scientific">Nippostrongylus brasiliensis</name>
    <name type="common">Rat hookworm</name>
    <dbReference type="NCBI Taxonomy" id="27835"/>
    <lineage>
        <taxon>Eukaryota</taxon>
        <taxon>Metazoa</taxon>
        <taxon>Ecdysozoa</taxon>
        <taxon>Nematoda</taxon>
        <taxon>Chromadorea</taxon>
        <taxon>Rhabditida</taxon>
        <taxon>Rhabditina</taxon>
        <taxon>Rhabditomorpha</taxon>
        <taxon>Strongyloidea</taxon>
        <taxon>Heligmosomidae</taxon>
        <taxon>Nippostrongylus</taxon>
    </lineage>
</organism>
<evidence type="ECO:0000259" key="5">
    <source>
        <dbReference type="PROSITE" id="PS50240"/>
    </source>
</evidence>